<dbReference type="InParanoid" id="S2K5I5"/>
<keyword evidence="2" id="KW-1185">Reference proteome</keyword>
<dbReference type="EMBL" id="KE123968">
    <property type="protein sequence ID" value="EPB87440.1"/>
    <property type="molecule type" value="Genomic_DNA"/>
</dbReference>
<dbReference type="Gene3D" id="3.80.10.10">
    <property type="entry name" value="Ribonuclease Inhibitor"/>
    <property type="match status" value="1"/>
</dbReference>
<dbReference type="Proteomes" id="UP000014254">
    <property type="component" value="Unassembled WGS sequence"/>
</dbReference>
<proteinExistence type="predicted"/>
<dbReference type="SUPFAM" id="SSF81383">
    <property type="entry name" value="F-box domain"/>
    <property type="match status" value="1"/>
</dbReference>
<accession>S2K5I5</accession>
<evidence type="ECO:0000313" key="1">
    <source>
        <dbReference type="EMBL" id="EPB87440.1"/>
    </source>
</evidence>
<evidence type="ECO:0008006" key="3">
    <source>
        <dbReference type="Google" id="ProtNLM"/>
    </source>
</evidence>
<protein>
    <recommendedName>
        <fullName evidence="3">F-box domain-containing protein</fullName>
    </recommendedName>
</protein>
<evidence type="ECO:0000313" key="2">
    <source>
        <dbReference type="Proteomes" id="UP000014254"/>
    </source>
</evidence>
<dbReference type="InterPro" id="IPR032675">
    <property type="entry name" value="LRR_dom_sf"/>
</dbReference>
<dbReference type="OrthoDB" id="2212547at2759"/>
<name>S2K5I5_MUCC1</name>
<dbReference type="InterPro" id="IPR036047">
    <property type="entry name" value="F-box-like_dom_sf"/>
</dbReference>
<organism evidence="1 2">
    <name type="scientific">Mucor circinelloides f. circinelloides (strain 1006PhL)</name>
    <name type="common">Mucormycosis agent</name>
    <name type="synonym">Calyptromyces circinelloides</name>
    <dbReference type="NCBI Taxonomy" id="1220926"/>
    <lineage>
        <taxon>Eukaryota</taxon>
        <taxon>Fungi</taxon>
        <taxon>Fungi incertae sedis</taxon>
        <taxon>Mucoromycota</taxon>
        <taxon>Mucoromycotina</taxon>
        <taxon>Mucoromycetes</taxon>
        <taxon>Mucorales</taxon>
        <taxon>Mucorineae</taxon>
        <taxon>Mucoraceae</taxon>
        <taxon>Mucor</taxon>
    </lineage>
</organism>
<dbReference type="SUPFAM" id="SSF52047">
    <property type="entry name" value="RNI-like"/>
    <property type="match status" value="1"/>
</dbReference>
<dbReference type="AlphaFoldDB" id="S2K5I5"/>
<gene>
    <name evidence="1" type="ORF">HMPREF1544_05750</name>
</gene>
<dbReference type="OMA" id="WIRYLDI"/>
<dbReference type="VEuPathDB" id="FungiDB:HMPREF1544_05750"/>
<sequence>MTPPWHILPLEFWSRVISRTETAREAAELRLVCKTWNPIAEKVMFSQQLHFKRLVKLKKFYSHLAKRPFLGRWIRYLDIGKSDMMSLQFQRHFLELAFTSNIEHVDGLLGNEFYKFMLDIARRSPVKFSKLKSLAHPVHYNITYVTTLLYFKDSLQELKVLVLETHKAAQIVLNRLHEFHSLTTLTFMFYDDITQLTQLEKILQKCPPQVKTLKLKLGSCRNEDQLQRDDLEQWLKENVTKSTSVWALHVDGNAHPTMMEYLLYKFPDITRASLYGYDLKFEGGVVKRILDTIKSLNCASILGWRINTTQDMAIFIPTMNSKISRVIIKERNLPLVTGGRFSATRNISKGISNFDIAIPSKQYLLHIISLISGVSYLDISFLPKKSSSERTADRETLYEILRHTPEVKYLKFADSYIEKPLSDITFTLERLIDVKIVGAVIDEGALQNLSRIAPNLKHLSLDTCLLDTTSCQDHHIAMPATDFCSLSIYARKFTAEQLEMNYSSTMKDLLWISKATELDDWQLMFLEVTTLADNQDRYFVLRPGEVSLCKQISKKDLKRNMSEWPKMSITCSSLKHLNIDLGQLEIEIDLHEKYRSAVEIGEWKVDKKSPILPLMSD</sequence>
<reference evidence="2" key="1">
    <citation type="submission" date="2013-05" db="EMBL/GenBank/DDBJ databases">
        <title>The Genome sequence of Mucor circinelloides f. circinelloides 1006PhL.</title>
        <authorList>
            <consortium name="The Broad Institute Genomics Platform"/>
            <person name="Cuomo C."/>
            <person name="Earl A."/>
            <person name="Findley K."/>
            <person name="Lee S.C."/>
            <person name="Walker B."/>
            <person name="Young S."/>
            <person name="Zeng Q."/>
            <person name="Gargeya S."/>
            <person name="Fitzgerald M."/>
            <person name="Haas B."/>
            <person name="Abouelleil A."/>
            <person name="Allen A.W."/>
            <person name="Alvarado L."/>
            <person name="Arachchi H.M."/>
            <person name="Berlin A.M."/>
            <person name="Chapman S.B."/>
            <person name="Gainer-Dewar J."/>
            <person name="Goldberg J."/>
            <person name="Griggs A."/>
            <person name="Gujja S."/>
            <person name="Hansen M."/>
            <person name="Howarth C."/>
            <person name="Imamovic A."/>
            <person name="Ireland A."/>
            <person name="Larimer J."/>
            <person name="McCowan C."/>
            <person name="Murphy C."/>
            <person name="Pearson M."/>
            <person name="Poon T.W."/>
            <person name="Priest M."/>
            <person name="Roberts A."/>
            <person name="Saif S."/>
            <person name="Shea T."/>
            <person name="Sisk P."/>
            <person name="Sykes S."/>
            <person name="Wortman J."/>
            <person name="Nusbaum C."/>
            <person name="Birren B."/>
        </authorList>
    </citation>
    <scope>NUCLEOTIDE SEQUENCE [LARGE SCALE GENOMIC DNA]</scope>
    <source>
        <strain evidence="2">1006PhL</strain>
    </source>
</reference>